<dbReference type="AlphaFoldDB" id="A0AAJ8E0E2"/>
<dbReference type="RefSeq" id="XP_059602780.1">
    <property type="nucleotide sequence ID" value="XM_059745344.1"/>
</dbReference>
<reference evidence="1" key="1">
    <citation type="submission" date="2025-02" db="EMBL/GenBank/DDBJ databases">
        <authorList>
            <consortium name="NCBI Genome Project"/>
        </authorList>
    </citation>
    <scope>NUCLEOTIDE SEQUENCE</scope>
</reference>
<evidence type="ECO:0000313" key="1">
    <source>
        <dbReference type="RefSeq" id="XP_059602780.1"/>
    </source>
</evidence>
<name>A0AAJ8E0E2_ASPNG</name>
<dbReference type="VEuPathDB" id="FungiDB:An16g08430"/>
<sequence>MFVDRCGALGSYTKSLVARRYYIGCKSCASSVIELTLGPGTCHDDFVQPELSSDDTGVASEPWVSRRDTNADRIIEALDKHTGGDCHDVIAHPGGVSAFHPTRVMEEKKARTITVEPRGEQGESGLAENKAGKPRPCRASIYVVSYIVFAIEERPLAPEGNRYFLRAVFRAACFLAHPGQHSADSLDAAYTSNPTNENDSSWSDWQHKLGNNTRCDEDHLVATGRMPAVAEKRTDRIW</sequence>
<reference evidence="1" key="2">
    <citation type="submission" date="2025-08" db="UniProtKB">
        <authorList>
            <consortium name="RefSeq"/>
        </authorList>
    </citation>
    <scope>IDENTIFICATION</scope>
</reference>
<dbReference type="KEGG" id="ang:An16g08430"/>
<organism evidence="1">
    <name type="scientific">Aspergillus niger</name>
    <dbReference type="NCBI Taxonomy" id="5061"/>
    <lineage>
        <taxon>Eukaryota</taxon>
        <taxon>Fungi</taxon>
        <taxon>Dikarya</taxon>
        <taxon>Ascomycota</taxon>
        <taxon>Pezizomycotina</taxon>
        <taxon>Eurotiomycetes</taxon>
        <taxon>Eurotiomycetidae</taxon>
        <taxon>Eurotiales</taxon>
        <taxon>Aspergillaceae</taxon>
        <taxon>Aspergillus</taxon>
        <taxon>Aspergillus subgen. Circumdati</taxon>
    </lineage>
</organism>
<proteinExistence type="predicted"/>
<accession>A0AAJ8E0E2</accession>
<protein>
    <submittedName>
        <fullName evidence="1">Uncharacterized protein</fullName>
    </submittedName>
</protein>
<gene>
    <name evidence="1" type="ORF">An16g08430</name>
</gene>
<dbReference type="GeneID" id="84593530"/>